<dbReference type="EMBL" id="JARYMX010000008">
    <property type="protein sequence ID" value="KAJ9538905.1"/>
    <property type="molecule type" value="Genomic_DNA"/>
</dbReference>
<comment type="caution">
    <text evidence="2">The sequence shown here is derived from an EMBL/GenBank/DDBJ whole genome shotgun (WGS) entry which is preliminary data.</text>
</comment>
<keyword evidence="1" id="KW-0175">Coiled coil</keyword>
<gene>
    <name evidence="2" type="ORF">OSB04_031638</name>
</gene>
<name>A0AA38S9X2_9ASTR</name>
<sequence length="244" mass="28818">MSHDENPPTRKEIMELRINELKNNVEDEIDEIQLQLFEQRQKYLEESQGSVNMLNRRRHYKRDREALRQDTCDFTMIISPMCQFMEVKYFEDVFACEEISTLETHYPYFQQRVVAAGKKGLSPLQKCVAAIRQLAYGSPADHYDEYLRVAETTVLECLNFFCQDIIQKFGGQYLRRPNAVDIQRLLQMHEERHGFPGMLGSLDCMHWEWKNCHVAWKGQFTRGDHGSPIIILEVVASVDLWIWH</sequence>
<dbReference type="InterPro" id="IPR006912">
    <property type="entry name" value="Harbinger_derived_prot"/>
</dbReference>
<accession>A0AA38S9X2</accession>
<protein>
    <submittedName>
        <fullName evidence="2">Uncharacterized protein</fullName>
    </submittedName>
</protein>
<proteinExistence type="predicted"/>
<organism evidence="2 3">
    <name type="scientific">Centaurea solstitialis</name>
    <name type="common">yellow star-thistle</name>
    <dbReference type="NCBI Taxonomy" id="347529"/>
    <lineage>
        <taxon>Eukaryota</taxon>
        <taxon>Viridiplantae</taxon>
        <taxon>Streptophyta</taxon>
        <taxon>Embryophyta</taxon>
        <taxon>Tracheophyta</taxon>
        <taxon>Spermatophyta</taxon>
        <taxon>Magnoliopsida</taxon>
        <taxon>eudicotyledons</taxon>
        <taxon>Gunneridae</taxon>
        <taxon>Pentapetalae</taxon>
        <taxon>asterids</taxon>
        <taxon>campanulids</taxon>
        <taxon>Asterales</taxon>
        <taxon>Asteraceae</taxon>
        <taxon>Carduoideae</taxon>
        <taxon>Cardueae</taxon>
        <taxon>Centaureinae</taxon>
        <taxon>Centaurea</taxon>
    </lineage>
</organism>
<evidence type="ECO:0000313" key="3">
    <source>
        <dbReference type="Proteomes" id="UP001172457"/>
    </source>
</evidence>
<feature type="coiled-coil region" evidence="1">
    <location>
        <begin position="11"/>
        <end position="42"/>
    </location>
</feature>
<dbReference type="PANTHER" id="PTHR47150">
    <property type="entry name" value="OS12G0169200 PROTEIN"/>
    <property type="match status" value="1"/>
</dbReference>
<reference evidence="2" key="1">
    <citation type="submission" date="2023-03" db="EMBL/GenBank/DDBJ databases">
        <title>Chromosome-scale reference genome and RAD-based genetic map of yellow starthistle (Centaurea solstitialis) reveal putative structural variation and QTLs associated with invader traits.</title>
        <authorList>
            <person name="Reatini B."/>
            <person name="Cang F.A."/>
            <person name="Jiang Q."/>
            <person name="Mckibben M.T.W."/>
            <person name="Barker M.S."/>
            <person name="Rieseberg L.H."/>
            <person name="Dlugosch K.M."/>
        </authorList>
    </citation>
    <scope>NUCLEOTIDE SEQUENCE</scope>
    <source>
        <strain evidence="2">CAN-66</strain>
        <tissue evidence="2">Leaf</tissue>
    </source>
</reference>
<dbReference type="Proteomes" id="UP001172457">
    <property type="component" value="Chromosome 8"/>
</dbReference>
<evidence type="ECO:0000313" key="2">
    <source>
        <dbReference type="EMBL" id="KAJ9538905.1"/>
    </source>
</evidence>
<dbReference type="AlphaFoldDB" id="A0AA38S9X2"/>
<evidence type="ECO:0000256" key="1">
    <source>
        <dbReference type="SAM" id="Coils"/>
    </source>
</evidence>
<keyword evidence="3" id="KW-1185">Reference proteome</keyword>
<dbReference type="PANTHER" id="PTHR47150:SF6">
    <property type="entry name" value="OS01G0872900 PROTEIN"/>
    <property type="match status" value="1"/>
</dbReference>
<dbReference type="Pfam" id="PF04827">
    <property type="entry name" value="Plant_tran"/>
    <property type="match status" value="1"/>
</dbReference>